<evidence type="ECO:0000313" key="4">
    <source>
        <dbReference type="EMBL" id="CBY37898.1"/>
    </source>
</evidence>
<proteinExistence type="predicted"/>
<gene>
    <name evidence="3" type="ORF">GSOID_T00000409001</name>
    <name evidence="4" type="ORF">GSOID_T00031392001</name>
</gene>
<evidence type="ECO:0000313" key="5">
    <source>
        <dbReference type="Proteomes" id="UP000001307"/>
    </source>
</evidence>
<dbReference type="InterPro" id="IPR051325">
    <property type="entry name" value="Nudix_hydrolase_domain"/>
</dbReference>
<protein>
    <recommendedName>
        <fullName evidence="2">Nudix hydrolase domain-containing protein</fullName>
    </recommendedName>
</protein>
<sequence length="127" mass="14703">MENGTGQLRRATLKWFQNTNERDPGEDEFSTALRETEEEAGLARENLEVFDKEWTLRYNVKSHIDGIVRPKTVRIWLAKQISGSATLSEEHSEMSWGSEEESCNLLSDYQDMQELVHDAVHFIKSNE</sequence>
<name>E4WRN2_OIKDI</name>
<evidence type="ECO:0000259" key="2">
    <source>
        <dbReference type="Pfam" id="PF00293"/>
    </source>
</evidence>
<dbReference type="EMBL" id="FN655084">
    <property type="protein sequence ID" value="CBY37898.1"/>
    <property type="molecule type" value="Genomic_DNA"/>
</dbReference>
<dbReference type="Pfam" id="PF00293">
    <property type="entry name" value="NUDIX"/>
    <property type="match status" value="1"/>
</dbReference>
<dbReference type="PANTHER" id="PTHR21340:SF0">
    <property type="entry name" value="BIS(5'-NUCLEOSYL)-TETRAPHOSPHATASE [ASYMMETRICAL]"/>
    <property type="match status" value="1"/>
</dbReference>
<keyword evidence="1" id="KW-0378">Hydrolase</keyword>
<reference evidence="3" key="1">
    <citation type="journal article" date="2010" name="Science">
        <title>Plasticity of animal genome architecture unmasked by rapid evolution of a pelagic tunicate.</title>
        <authorList>
            <person name="Denoeud F."/>
            <person name="Henriet S."/>
            <person name="Mungpakdee S."/>
            <person name="Aury J.M."/>
            <person name="Da Silva C."/>
            <person name="Brinkmann H."/>
            <person name="Mikhaleva J."/>
            <person name="Olsen L.C."/>
            <person name="Jubin C."/>
            <person name="Canestro C."/>
            <person name="Bouquet J.M."/>
            <person name="Danks G."/>
            <person name="Poulain J."/>
            <person name="Campsteijn C."/>
            <person name="Adamski M."/>
            <person name="Cross I."/>
            <person name="Yadetie F."/>
            <person name="Muffato M."/>
            <person name="Louis A."/>
            <person name="Butcher S."/>
            <person name="Tsagkogeorga G."/>
            <person name="Konrad A."/>
            <person name="Singh S."/>
            <person name="Jensen M.F."/>
            <person name="Cong E.H."/>
            <person name="Eikeseth-Otteraa H."/>
            <person name="Noel B."/>
            <person name="Anthouard V."/>
            <person name="Porcel B.M."/>
            <person name="Kachouri-Lafond R."/>
            <person name="Nishino A."/>
            <person name="Ugolini M."/>
            <person name="Chourrout P."/>
            <person name="Nishida H."/>
            <person name="Aasland R."/>
            <person name="Huzurbazar S."/>
            <person name="Westhof E."/>
            <person name="Delsuc F."/>
            <person name="Lehrach H."/>
            <person name="Reinhardt R."/>
            <person name="Weissenbach J."/>
            <person name="Roy S.W."/>
            <person name="Artiguenave F."/>
            <person name="Postlethwait J.H."/>
            <person name="Manak J.R."/>
            <person name="Thompson E.M."/>
            <person name="Jaillon O."/>
            <person name="Du Pasquier L."/>
            <person name="Boudinot P."/>
            <person name="Liberles D.A."/>
            <person name="Volff J.N."/>
            <person name="Philippe H."/>
            <person name="Lenhard B."/>
            <person name="Roest Crollius H."/>
            <person name="Wincker P."/>
            <person name="Chourrout D."/>
        </authorList>
    </citation>
    <scope>NUCLEOTIDE SEQUENCE [LARGE SCALE GENOMIC DNA]</scope>
</reference>
<dbReference type="EMBL" id="FN653015">
    <property type="protein sequence ID" value="CBY20414.1"/>
    <property type="molecule type" value="Genomic_DNA"/>
</dbReference>
<dbReference type="InterPro" id="IPR000086">
    <property type="entry name" value="NUDIX_hydrolase_dom"/>
</dbReference>
<accession>E4WRN2</accession>
<dbReference type="PANTHER" id="PTHR21340">
    <property type="entry name" value="DIADENOSINE 5,5-P1,P4-TETRAPHOSPHATE PYROPHOSPHOHYDROLASE MUTT"/>
    <property type="match status" value="1"/>
</dbReference>
<dbReference type="InterPro" id="IPR015797">
    <property type="entry name" value="NUDIX_hydrolase-like_dom_sf"/>
</dbReference>
<dbReference type="Proteomes" id="UP000001307">
    <property type="component" value="Unassembled WGS sequence"/>
</dbReference>
<dbReference type="GO" id="GO:0006167">
    <property type="term" value="P:AMP biosynthetic process"/>
    <property type="evidence" value="ECO:0007669"/>
    <property type="project" value="TreeGrafter"/>
</dbReference>
<dbReference type="Proteomes" id="UP000011014">
    <property type="component" value="Unassembled WGS sequence"/>
</dbReference>
<evidence type="ECO:0000256" key="1">
    <source>
        <dbReference type="ARBA" id="ARBA00022801"/>
    </source>
</evidence>
<evidence type="ECO:0000313" key="3">
    <source>
        <dbReference type="EMBL" id="CBY20414.1"/>
    </source>
</evidence>
<dbReference type="AlphaFoldDB" id="E4WRN2"/>
<dbReference type="Gene3D" id="3.90.79.10">
    <property type="entry name" value="Nucleoside Triphosphate Pyrophosphohydrolase"/>
    <property type="match status" value="1"/>
</dbReference>
<keyword evidence="5" id="KW-1185">Reference proteome</keyword>
<organism evidence="3">
    <name type="scientific">Oikopleura dioica</name>
    <name type="common">Tunicate</name>
    <dbReference type="NCBI Taxonomy" id="34765"/>
    <lineage>
        <taxon>Eukaryota</taxon>
        <taxon>Metazoa</taxon>
        <taxon>Chordata</taxon>
        <taxon>Tunicata</taxon>
        <taxon>Appendicularia</taxon>
        <taxon>Copelata</taxon>
        <taxon>Oikopleuridae</taxon>
        <taxon>Oikopleura</taxon>
    </lineage>
</organism>
<feature type="domain" description="Nudix hydrolase" evidence="2">
    <location>
        <begin position="23"/>
        <end position="117"/>
    </location>
</feature>
<dbReference type="OrthoDB" id="276276at2759"/>
<dbReference type="GO" id="GO:0004081">
    <property type="term" value="F:bis(5'-nucleosyl)-tetraphosphatase (asymmetrical) activity"/>
    <property type="evidence" value="ECO:0007669"/>
    <property type="project" value="TreeGrafter"/>
</dbReference>
<dbReference type="SUPFAM" id="SSF55811">
    <property type="entry name" value="Nudix"/>
    <property type="match status" value="1"/>
</dbReference>
<dbReference type="GO" id="GO:0006754">
    <property type="term" value="P:ATP biosynthetic process"/>
    <property type="evidence" value="ECO:0007669"/>
    <property type="project" value="TreeGrafter"/>
</dbReference>
<dbReference type="InParanoid" id="E4WRN2"/>